<dbReference type="Pfam" id="PF17482">
    <property type="entry name" value="Phage_sheath_1C"/>
    <property type="match status" value="1"/>
</dbReference>
<name>A0A934KEA6_9BACT</name>
<protein>
    <submittedName>
        <fullName evidence="4">Phage tail sheath subtilisin-like domain-containing protein</fullName>
    </submittedName>
</protein>
<dbReference type="InterPro" id="IPR020287">
    <property type="entry name" value="Tail_sheath_C"/>
</dbReference>
<gene>
    <name evidence="4" type="ORF">JF922_25460</name>
</gene>
<dbReference type="InterPro" id="IPR052042">
    <property type="entry name" value="Tail_sheath_structural"/>
</dbReference>
<accession>A0A934KEA6</accession>
<dbReference type="InterPro" id="IPR035089">
    <property type="entry name" value="Phage_sheath_subtilisin"/>
</dbReference>
<sequence length="671" mass="70468">MAVAVSYPGVYIEEFTPAPPIQGVATSIVAMLGPAPSGPILQPTLVTSWDQFKQVFGSQPLPGFYLWYAVQGFFQNSGQLLYVVRVSNAAAAAGVLTDLAGADTIQVHARRIGAAGNSIQVVASDVSALTNLPAFTNGPSIVSVTGTALTFASADDAVKFRPGDVVIVDGDPTHRANVLSINQATVTLSQPLPAAAAGQLLRLTDLVGGQDALVRFTDAATVSAYLTPGAYLEITDGVSTETVVVKTVAVETIMLSTSPPPLVTYRVTLTQPVHNNLSLASLNATTHEFKLVVSVGAAPPSETYNFLSMEPTSPRYYGLQVNGSSGMIQLSVASPPPPELPYQNLPQGQTVTLAAGADENLAGLTAGDYQDGLDSLLNVDVNVVTIPDAVGYADPMAATIQGALLDHCQGAPPHVGSRFAIFNSKLGDSITDVANRVQPLASFGGFGAMYYPWVLVPPAAPPPGSPPPAVGPPNLLVPPSGHIAGLFARTDNSRGVHKAPAGLQANLQGTIGVESVLTDIEQGLLNMSYGVNVIRVFRGSRPTVWGARTTALVAGNTNWLHVSTRRLFLFLEGSISEGIRFGVFEPNNIELWGKLKRAITAFLTRVWRDGALFGATPKDAFYVRIDDALNPPDQMALGILTIEIGVRPAYPAEFIVVRIGIWYGGSTITEG</sequence>
<keyword evidence="5" id="KW-1185">Reference proteome</keyword>
<feature type="domain" description="Tail sheath protein subtilisin-like" evidence="2">
    <location>
        <begin position="363"/>
        <end position="550"/>
    </location>
</feature>
<dbReference type="Pfam" id="PF04984">
    <property type="entry name" value="Phage_sheath_1"/>
    <property type="match status" value="1"/>
</dbReference>
<comment type="similarity">
    <text evidence="1">Belongs to the myoviridae tail sheath protein family.</text>
</comment>
<evidence type="ECO:0000259" key="2">
    <source>
        <dbReference type="Pfam" id="PF04984"/>
    </source>
</evidence>
<comment type="caution">
    <text evidence="4">The sequence shown here is derived from an EMBL/GenBank/DDBJ whole genome shotgun (WGS) entry which is preliminary data.</text>
</comment>
<evidence type="ECO:0000256" key="1">
    <source>
        <dbReference type="ARBA" id="ARBA00008005"/>
    </source>
</evidence>
<evidence type="ECO:0000259" key="3">
    <source>
        <dbReference type="Pfam" id="PF17482"/>
    </source>
</evidence>
<dbReference type="Proteomes" id="UP000612893">
    <property type="component" value="Unassembled WGS sequence"/>
</dbReference>
<reference evidence="4" key="1">
    <citation type="submission" date="2020-10" db="EMBL/GenBank/DDBJ databases">
        <title>Ca. Dormibacterota MAGs.</title>
        <authorList>
            <person name="Montgomery K."/>
        </authorList>
    </citation>
    <scope>NUCLEOTIDE SEQUENCE [LARGE SCALE GENOMIC DNA]</scope>
    <source>
        <strain evidence="4">SC8812_S17_10</strain>
    </source>
</reference>
<dbReference type="EMBL" id="JAEKNR010000243">
    <property type="protein sequence ID" value="MBJ7601408.1"/>
    <property type="molecule type" value="Genomic_DNA"/>
</dbReference>
<dbReference type="Gene3D" id="3.40.50.11780">
    <property type="match status" value="2"/>
</dbReference>
<organism evidence="4 5">
    <name type="scientific">Candidatus Nephthysia bennettiae</name>
    <dbReference type="NCBI Taxonomy" id="3127016"/>
    <lineage>
        <taxon>Bacteria</taxon>
        <taxon>Bacillati</taxon>
        <taxon>Candidatus Dormiibacterota</taxon>
        <taxon>Candidatus Dormibacteria</taxon>
        <taxon>Candidatus Dormibacterales</taxon>
        <taxon>Candidatus Dormibacteraceae</taxon>
        <taxon>Candidatus Nephthysia</taxon>
    </lineage>
</organism>
<evidence type="ECO:0000313" key="4">
    <source>
        <dbReference type="EMBL" id="MBJ7601408.1"/>
    </source>
</evidence>
<dbReference type="RefSeq" id="WP_338205634.1">
    <property type="nucleotide sequence ID" value="NZ_JAEKNR010000243.1"/>
</dbReference>
<dbReference type="PANTHER" id="PTHR35861">
    <property type="match status" value="1"/>
</dbReference>
<evidence type="ECO:0000313" key="5">
    <source>
        <dbReference type="Proteomes" id="UP000612893"/>
    </source>
</evidence>
<feature type="domain" description="Tail sheath protein C-terminal" evidence="3">
    <location>
        <begin position="556"/>
        <end position="659"/>
    </location>
</feature>
<dbReference type="PANTHER" id="PTHR35861:SF1">
    <property type="entry name" value="PHAGE TAIL SHEATH PROTEIN"/>
    <property type="match status" value="1"/>
</dbReference>
<proteinExistence type="inferred from homology"/>
<dbReference type="AlphaFoldDB" id="A0A934KEA6"/>